<organism evidence="13">
    <name type="scientific">Murid betaherpesvirus 3</name>
    <dbReference type="NCBI Taxonomy" id="2560603"/>
    <lineage>
        <taxon>Viruses</taxon>
        <taxon>Duplodnaviria</taxon>
        <taxon>Heunggongvirae</taxon>
        <taxon>Peploviricota</taxon>
        <taxon>Herviviricetes</taxon>
        <taxon>Herpesvirales</taxon>
        <taxon>Orthoherpesviridae</taxon>
        <taxon>Betaherpesvirinae</taxon>
        <taxon>Roseolovirus</taxon>
        <taxon>Roseolovirus muridbeta3</taxon>
    </lineage>
</organism>
<evidence type="ECO:0000256" key="2">
    <source>
        <dbReference type="ARBA" id="ARBA00004136"/>
    </source>
</evidence>
<dbReference type="GO" id="GO:0044177">
    <property type="term" value="C:host cell Golgi apparatus"/>
    <property type="evidence" value="ECO:0007669"/>
    <property type="project" value="UniProtKB-SubCell"/>
</dbReference>
<evidence type="ECO:0000256" key="4">
    <source>
        <dbReference type="ARBA" id="ARBA00004328"/>
    </source>
</evidence>
<evidence type="ECO:0000256" key="12">
    <source>
        <dbReference type="ARBA" id="ARBA00023288"/>
    </source>
</evidence>
<dbReference type="EMBL" id="KY355735">
    <property type="protein sequence ID" value="APZ76273.1"/>
    <property type="molecule type" value="Genomic_DNA"/>
</dbReference>
<keyword evidence="7" id="KW-0597">Phosphoprotein</keyword>
<comment type="similarity">
    <text evidence="5">Belongs to the herpesviridae UL51 family.</text>
</comment>
<evidence type="ECO:0000256" key="9">
    <source>
        <dbReference type="ARBA" id="ARBA00022844"/>
    </source>
</evidence>
<evidence type="ECO:0000256" key="6">
    <source>
        <dbReference type="ARBA" id="ARBA00019508"/>
    </source>
</evidence>
<evidence type="ECO:0000313" key="13">
    <source>
        <dbReference type="EMBL" id="APZ76273.1"/>
    </source>
</evidence>
<evidence type="ECO:0000256" key="8">
    <source>
        <dbReference type="ARBA" id="ARBA00022812"/>
    </source>
</evidence>
<keyword evidence="11" id="KW-1035">Host cytoplasm</keyword>
<comment type="function">
    <text evidence="1">Plays several roles during the time course of infection, including egress of virus particles from the perinuclear space and secondary envelopment of cytoplasmic capsids that bud into specific trans-Golgi network (TGN)-derived membranes.</text>
</comment>
<protein>
    <recommendedName>
        <fullName evidence="6">Tegument protein UL51 homolog</fullName>
    </recommendedName>
</protein>
<keyword evidence="8" id="KW-1040">Host Golgi apparatus</keyword>
<dbReference type="GO" id="GO:0044423">
    <property type="term" value="C:virion component"/>
    <property type="evidence" value="ECO:0007669"/>
    <property type="project" value="UniProtKB-KW"/>
</dbReference>
<keyword evidence="9" id="KW-0946">Virion</keyword>
<sequence length="209" mass="24293">MGNCLRAYFKGFSTPPTSSDYYLLINDDYPEMSELEDFIESQYKDFGIYKNDIINNRTDNEVFASLYKILPIYKRTKLKYQIIEKYMPTCLPHMRDALQVEYKKAKKILEALDVVFLKSIIGEFSICTDNLDCLINKFSTDQSTLCDVNKILNLVEMDGETSKKILMDTDVNDESICDFPALPEVPHGLLEIETKEFSERIDERMLIKI</sequence>
<gene>
    <name evidence="13" type="primary">ORF58</name>
    <name evidence="13" type="ORF">MRV_0062</name>
</gene>
<dbReference type="Pfam" id="PF04533">
    <property type="entry name" value="Herpes_U44"/>
    <property type="match status" value="1"/>
</dbReference>
<dbReference type="Proteomes" id="UP000202182">
    <property type="component" value="Segment"/>
</dbReference>
<evidence type="ECO:0000256" key="5">
    <source>
        <dbReference type="ARBA" id="ARBA00006551"/>
    </source>
</evidence>
<dbReference type="KEGG" id="vg:30999399"/>
<accession>A0A1P8VIU4</accession>
<evidence type="ECO:0000256" key="1">
    <source>
        <dbReference type="ARBA" id="ARBA00001991"/>
    </source>
</evidence>
<evidence type="ECO:0000256" key="7">
    <source>
        <dbReference type="ARBA" id="ARBA00022553"/>
    </source>
</evidence>
<dbReference type="OrthoDB" id="14482at10239"/>
<dbReference type="InterPro" id="IPR007619">
    <property type="entry name" value="Herpes_U44"/>
</dbReference>
<reference evidence="13" key="1">
    <citation type="submission" date="2016-12" db="EMBL/GenBank/DDBJ databases">
        <title>A murine herpesvirus closely related to ubiquitous human herpesviruses causes T-cell depletion.</title>
        <authorList>
            <person name="Patel S.J."/>
            <person name="Zhao G."/>
            <person name="Penna V.R."/>
            <person name="Park E."/>
            <person name="Lauron E.J."/>
            <person name="Harvey I.B."/>
            <person name="Beatty W.L."/>
            <person name="Plougastel-Douglas B."/>
            <person name="Poursine-Laurent J."/>
            <person name="Fremont D.H."/>
            <person name="Wang D."/>
            <person name="Yokoyama W.M."/>
        </authorList>
    </citation>
    <scope>NUCLEOTIDE SEQUENCE [LARGE SCALE GENOMIC DNA]</scope>
    <source>
        <strain evidence="13">YOK1</strain>
    </source>
</reference>
<comment type="subcellular location">
    <subcellularLocation>
        <location evidence="2">Host Golgi apparatus</location>
    </subcellularLocation>
    <subcellularLocation>
        <location evidence="3">Host cytoplasm</location>
    </subcellularLocation>
    <subcellularLocation>
        <location evidence="4">Virion</location>
    </subcellularLocation>
</comment>
<evidence type="ECO:0000256" key="11">
    <source>
        <dbReference type="ARBA" id="ARBA00023200"/>
    </source>
</evidence>
<proteinExistence type="inferred from homology"/>
<name>A0A1P8VIU4_9BETA</name>
<evidence type="ECO:0000313" key="14">
    <source>
        <dbReference type="Proteomes" id="UP000202182"/>
    </source>
</evidence>
<evidence type="ECO:0000256" key="3">
    <source>
        <dbReference type="ARBA" id="ARBA00004192"/>
    </source>
</evidence>
<keyword evidence="12" id="KW-0449">Lipoprotein</keyword>
<keyword evidence="10" id="KW-0564">Palmitate</keyword>
<keyword evidence="14" id="KW-1185">Reference proteome</keyword>
<evidence type="ECO:0000256" key="10">
    <source>
        <dbReference type="ARBA" id="ARBA00023139"/>
    </source>
</evidence>